<dbReference type="Proteomes" id="UP000001745">
    <property type="component" value="Unassembled WGS sequence"/>
</dbReference>
<evidence type="ECO:0000259" key="3">
    <source>
        <dbReference type="Pfam" id="PF01370"/>
    </source>
</evidence>
<dbReference type="RefSeq" id="XP_002482721.1">
    <property type="nucleotide sequence ID" value="XM_002482676.1"/>
</dbReference>
<organism evidence="4 5">
    <name type="scientific">Talaromyces stipitatus (strain ATCC 10500 / CBS 375.48 / QM 6759 / NRRL 1006)</name>
    <name type="common">Penicillium stipitatum</name>
    <dbReference type="NCBI Taxonomy" id="441959"/>
    <lineage>
        <taxon>Eukaryota</taxon>
        <taxon>Fungi</taxon>
        <taxon>Dikarya</taxon>
        <taxon>Ascomycota</taxon>
        <taxon>Pezizomycotina</taxon>
        <taxon>Eurotiomycetes</taxon>
        <taxon>Eurotiomycetidae</taxon>
        <taxon>Eurotiales</taxon>
        <taxon>Trichocomaceae</taxon>
        <taxon>Talaromyces</taxon>
        <taxon>Talaromyces sect. Talaromyces</taxon>
    </lineage>
</organism>
<evidence type="ECO:0000313" key="5">
    <source>
        <dbReference type="Proteomes" id="UP000001745"/>
    </source>
</evidence>
<dbReference type="OrthoDB" id="2735536at2759"/>
<dbReference type="Pfam" id="PF01370">
    <property type="entry name" value="Epimerase"/>
    <property type="match status" value="1"/>
</dbReference>
<gene>
    <name evidence="4" type="ORF">TSTA_124520</name>
</gene>
<dbReference type="InterPro" id="IPR036291">
    <property type="entry name" value="NAD(P)-bd_dom_sf"/>
</dbReference>
<dbReference type="InterPro" id="IPR050425">
    <property type="entry name" value="NAD(P)_dehydrat-like"/>
</dbReference>
<dbReference type="VEuPathDB" id="FungiDB:TSTA_124520"/>
<dbReference type="PANTHER" id="PTHR10366">
    <property type="entry name" value="NAD DEPENDENT EPIMERASE/DEHYDRATASE"/>
    <property type="match status" value="1"/>
</dbReference>
<accession>B8MB28</accession>
<dbReference type="InterPro" id="IPR001509">
    <property type="entry name" value="Epimerase_deHydtase"/>
</dbReference>
<keyword evidence="1" id="KW-0560">Oxidoreductase</keyword>
<name>B8MB28_TALSN</name>
<protein>
    <submittedName>
        <fullName evidence="4">NAD dependent epimerase/dehydratase, putative</fullName>
    </submittedName>
</protein>
<dbReference type="AlphaFoldDB" id="B8MB28"/>
<evidence type="ECO:0000313" key="4">
    <source>
        <dbReference type="EMBL" id="EED18729.1"/>
    </source>
</evidence>
<evidence type="ECO:0000256" key="2">
    <source>
        <dbReference type="ARBA" id="ARBA00023445"/>
    </source>
</evidence>
<sequence>MPRILVTGGSGFLGGTVVDTLLSRGYLVVTTMRADRPNVSASQLTYAIVKDIAQLDAFDEAVQQNPPLDAVIHTASPFHYRIEDVKRDMLDPAVNGTVGVLQSIRKYAPSVKKVAITSSFAAMYNNVNKPVGSTYSEQDWNPVTWETALDPENAAGQAGYRTSKALAEKAAWEFMEKEKPGFTLTSLNPTLIFGPVAANTASLENLNTSNARFLDFITGKVKDKCPPTGSLFWVDVRDTALAHVLAIEKDEAAGKRYFLCASPFCNVDLVEIIAESFPKYKDLLPKGDALELGRYPGSGPPYKVDHSRSVNELGLKYRTLKESVEDTVKSIEVLLEKS</sequence>
<dbReference type="eggNOG" id="KOG1502">
    <property type="taxonomic scope" value="Eukaryota"/>
</dbReference>
<feature type="domain" description="NAD-dependent epimerase/dehydratase" evidence="3">
    <location>
        <begin position="4"/>
        <end position="256"/>
    </location>
</feature>
<dbReference type="GO" id="GO:0016616">
    <property type="term" value="F:oxidoreductase activity, acting on the CH-OH group of donors, NAD or NADP as acceptor"/>
    <property type="evidence" value="ECO:0007669"/>
    <property type="project" value="TreeGrafter"/>
</dbReference>
<reference evidence="5" key="1">
    <citation type="journal article" date="2015" name="Genome Announc.">
        <title>Genome sequence of the AIDS-associated pathogen Penicillium marneffei (ATCC18224) and its near taxonomic relative Talaromyces stipitatus (ATCC10500).</title>
        <authorList>
            <person name="Nierman W.C."/>
            <person name="Fedorova-Abrams N.D."/>
            <person name="Andrianopoulos A."/>
        </authorList>
    </citation>
    <scope>NUCLEOTIDE SEQUENCE [LARGE SCALE GENOMIC DNA]</scope>
    <source>
        <strain evidence="5">ATCC 10500 / CBS 375.48 / QM 6759 / NRRL 1006</strain>
    </source>
</reference>
<proteinExistence type="inferred from homology"/>
<dbReference type="FunCoup" id="B8MB28">
    <property type="interactions" value="256"/>
</dbReference>
<dbReference type="InParanoid" id="B8MB28"/>
<dbReference type="Gene3D" id="3.40.50.720">
    <property type="entry name" value="NAD(P)-binding Rossmann-like Domain"/>
    <property type="match status" value="1"/>
</dbReference>
<dbReference type="PhylomeDB" id="B8MB28"/>
<dbReference type="EMBL" id="EQ962655">
    <property type="protein sequence ID" value="EED18729.1"/>
    <property type="molecule type" value="Genomic_DNA"/>
</dbReference>
<evidence type="ECO:0000256" key="1">
    <source>
        <dbReference type="ARBA" id="ARBA00023002"/>
    </source>
</evidence>
<dbReference type="PANTHER" id="PTHR10366:SF564">
    <property type="entry name" value="STEROL-4-ALPHA-CARBOXYLATE 3-DEHYDROGENASE, DECARBOXYLATING"/>
    <property type="match status" value="1"/>
</dbReference>
<dbReference type="GeneID" id="8098403"/>
<keyword evidence="5" id="KW-1185">Reference proteome</keyword>
<dbReference type="SUPFAM" id="SSF51735">
    <property type="entry name" value="NAD(P)-binding Rossmann-fold domains"/>
    <property type="match status" value="1"/>
</dbReference>
<dbReference type="HOGENOM" id="CLU_007383_9_2_1"/>
<comment type="similarity">
    <text evidence="2">Belongs to the NAD(P)-dependent epimerase/dehydratase family. Dihydroflavonol-4-reductase subfamily.</text>
</comment>
<dbReference type="STRING" id="441959.B8MB28"/>
<dbReference type="FunFam" id="3.40.50.720:FF:000191">
    <property type="entry name" value="Methylglyoxal reductase (NADPH-dependent)"/>
    <property type="match status" value="1"/>
</dbReference>
<dbReference type="OMA" id="FFLWIDV"/>